<keyword evidence="1" id="KW-0472">Membrane</keyword>
<sequence length="157" mass="17561">MIIQIPKIIYGLPIVIGIAVLITFVLDSSDFTSNPVNSMSHFDDSENDNLYSNNLYSGPFAILDGTYGVDDTVFLIGDQIPLDSKGKIDFIRPDGKIHHTLQYDGSKDAVNHYFTPVSSSDLEECSDCEFFGTWKISFRSEQGMTYLPITFQVNDID</sequence>
<dbReference type="AlphaFoldDB" id="A0A0C5BYD6"/>
<reference evidence="2 3" key="3">
    <citation type="journal article" date="2019" name="Int. J. Syst. Evol. Microbiol.">
        <title>Nitrosopumilus adriaticus sp. nov. and Nitrosopumilus piranensis sp. nov., two ammonia-oxidizing archaea from the Adriatic Sea and members of the class Nitrososphaeria.</title>
        <authorList>
            <person name="Bayer B."/>
            <person name="Vojvoda J."/>
            <person name="Reinthaler T."/>
            <person name="Reyes C."/>
            <person name="Pinto M."/>
            <person name="Herndl G.J."/>
        </authorList>
    </citation>
    <scope>NUCLEOTIDE SEQUENCE [LARGE SCALE GENOMIC DNA]</scope>
    <source>
        <strain evidence="2 3">D3C</strain>
    </source>
</reference>
<evidence type="ECO:0000313" key="2">
    <source>
        <dbReference type="EMBL" id="AJM93331.1"/>
    </source>
</evidence>
<accession>A0A0C5BYD6</accession>
<feature type="transmembrane region" description="Helical" evidence="1">
    <location>
        <begin position="7"/>
        <end position="26"/>
    </location>
</feature>
<reference evidence="2 3" key="2">
    <citation type="journal article" date="2016" name="ISME J.">
        <title>Physiological and genomic characterization of two novel marine thaumarchaeal strains indicates niche differentiation.</title>
        <authorList>
            <person name="Bayer B."/>
            <person name="Vojvoda J."/>
            <person name="Offre P."/>
            <person name="Alves R.J."/>
            <person name="Elisabeth N.H."/>
            <person name="Garcia J.A."/>
            <person name="Volland J.M."/>
            <person name="Srivastava A."/>
            <person name="Schleper C."/>
            <person name="Herndl G.J."/>
        </authorList>
    </citation>
    <scope>NUCLEOTIDE SEQUENCE [LARGE SCALE GENOMIC DNA]</scope>
    <source>
        <strain evidence="2 3">D3C</strain>
    </source>
</reference>
<organism evidence="2 3">
    <name type="scientific">Nitrosopumilus piranensis</name>
    <dbReference type="NCBI Taxonomy" id="1582439"/>
    <lineage>
        <taxon>Archaea</taxon>
        <taxon>Nitrososphaerota</taxon>
        <taxon>Nitrososphaeria</taxon>
        <taxon>Nitrosopumilales</taxon>
        <taxon>Nitrosopumilaceae</taxon>
        <taxon>Nitrosopumilus</taxon>
    </lineage>
</organism>
<protein>
    <submittedName>
        <fullName evidence="2">Uncharacterized protein</fullName>
    </submittedName>
</protein>
<keyword evidence="3" id="KW-1185">Reference proteome</keyword>
<dbReference type="HOGENOM" id="CLU_1500237_0_0_2"/>
<dbReference type="EMBL" id="CP010868">
    <property type="protein sequence ID" value="AJM93331.1"/>
    <property type="molecule type" value="Genomic_DNA"/>
</dbReference>
<dbReference type="KEGG" id="nid:NPIRD3C_2121"/>
<keyword evidence="1" id="KW-0812">Transmembrane</keyword>
<dbReference type="GeneID" id="41601191"/>
<keyword evidence="1" id="KW-1133">Transmembrane helix</keyword>
<proteinExistence type="predicted"/>
<dbReference type="RefSeq" id="WP_237087669.1">
    <property type="nucleotide sequence ID" value="NZ_CP010868.1"/>
</dbReference>
<name>A0A0C5BYD6_9ARCH</name>
<gene>
    <name evidence="2" type="ORF">NPIRD3C_2121</name>
</gene>
<reference evidence="3" key="1">
    <citation type="submission" date="2015-02" db="EMBL/GenBank/DDBJ databases">
        <title>Characterization of two novel Thaumarchaeota isolated from the Northern Adriatic Sea.</title>
        <authorList>
            <person name="Bayer B."/>
            <person name="Vojvoda J."/>
            <person name="Offre P."/>
            <person name="Srivastava A."/>
            <person name="Elisabeth N."/>
            <person name="Garcia J.A.L."/>
            <person name="Schleper C."/>
            <person name="Herndl G.J."/>
        </authorList>
    </citation>
    <scope>NUCLEOTIDE SEQUENCE [LARGE SCALE GENOMIC DNA]</scope>
    <source>
        <strain evidence="3">D3C</strain>
    </source>
</reference>
<evidence type="ECO:0000256" key="1">
    <source>
        <dbReference type="SAM" id="Phobius"/>
    </source>
</evidence>
<dbReference type="PATRIC" id="fig|1582439.9.peg.2192"/>
<dbReference type="Proteomes" id="UP000032027">
    <property type="component" value="Chromosome"/>
</dbReference>
<evidence type="ECO:0000313" key="3">
    <source>
        <dbReference type="Proteomes" id="UP000032027"/>
    </source>
</evidence>